<dbReference type="Gene3D" id="3.40.50.2000">
    <property type="entry name" value="Glycogen Phosphorylase B"/>
    <property type="match status" value="2"/>
</dbReference>
<dbReference type="Pfam" id="PF02350">
    <property type="entry name" value="Epimerase_2"/>
    <property type="match status" value="1"/>
</dbReference>
<dbReference type="GO" id="GO:0004553">
    <property type="term" value="F:hydrolase activity, hydrolyzing O-glycosyl compounds"/>
    <property type="evidence" value="ECO:0007669"/>
    <property type="project" value="InterPro"/>
</dbReference>
<dbReference type="PANTHER" id="PTHR43174">
    <property type="entry name" value="UDP-N-ACETYLGLUCOSAMINE 2-EPIMERASE"/>
    <property type="match status" value="1"/>
</dbReference>
<gene>
    <name evidence="2" type="primary">neuC</name>
    <name evidence="2" type="ORF">AB8Z38_00270</name>
</gene>
<dbReference type="EC" id="3.2.1.183" evidence="2"/>
<proteinExistence type="predicted"/>
<dbReference type="RefSeq" id="WP_369722526.1">
    <property type="nucleotide sequence ID" value="NZ_CP165734.1"/>
</dbReference>
<dbReference type="PANTHER" id="PTHR43174:SF3">
    <property type="entry name" value="UDP-N-ACETYLGLUCOSAMINE 2-EPIMERASE"/>
    <property type="match status" value="1"/>
</dbReference>
<accession>A0AB39XKR6</accession>
<name>A0AB39XKR6_9BRAD</name>
<sequence>MRPRRVCYISGARADFGLMQSTLQRIHESDAFELSIVVTGMHLLAEHGFTLRYIEEAGLPIAARIAVKEGPPSGALMASNIGRMLMGFVDALEAIQPDVVLVLGDRGEMLAGALAAIHLNIPVAHIHGGERSGTVDEPVRHAISKLAHFHFVATDESRERLVRMGEVADRVSVVGAPGLDDLAYISLASRDDLCRRIGFDPRGLIGLFIYHPVLQETALSEEYAKRVVDAMLAKGLQVIALRPNSDAGSAGVKWMLEARAAAGEIHLATNLPREEFLSWLAATDLMAGNSSAGIIEAASFGTPVINVGSRQNLRQRNPNVFDCSTDRSDLDRAIETALSSSRGDGTNVYGDGRAGERIVNLLAGIDLAGASLAKTNVY</sequence>
<protein>
    <submittedName>
        <fullName evidence="2">UDP-N-acetylglucosamine 2-epimerase</fullName>
        <ecNumber evidence="2">3.2.1.183</ecNumber>
    </submittedName>
</protein>
<dbReference type="GO" id="GO:0006047">
    <property type="term" value="P:UDP-N-acetylglucosamine metabolic process"/>
    <property type="evidence" value="ECO:0007669"/>
    <property type="project" value="InterPro"/>
</dbReference>
<feature type="domain" description="UDP-N-acetylglucosamine 2-epimerase" evidence="1">
    <location>
        <begin position="25"/>
        <end position="362"/>
    </location>
</feature>
<dbReference type="CDD" id="cd03786">
    <property type="entry name" value="GTB_UDP-GlcNAc_2-Epimerase"/>
    <property type="match status" value="1"/>
</dbReference>
<evidence type="ECO:0000313" key="2">
    <source>
        <dbReference type="EMBL" id="XDV58051.1"/>
    </source>
</evidence>
<organism evidence="2">
    <name type="scientific">Bradyrhizobium sp. LLZ17</name>
    <dbReference type="NCBI Taxonomy" id="3239388"/>
    <lineage>
        <taxon>Bacteria</taxon>
        <taxon>Pseudomonadati</taxon>
        <taxon>Pseudomonadota</taxon>
        <taxon>Alphaproteobacteria</taxon>
        <taxon>Hyphomicrobiales</taxon>
        <taxon>Nitrobacteraceae</taxon>
        <taxon>Bradyrhizobium</taxon>
    </lineage>
</organism>
<keyword evidence="2" id="KW-0378">Hydrolase</keyword>
<evidence type="ECO:0000259" key="1">
    <source>
        <dbReference type="Pfam" id="PF02350"/>
    </source>
</evidence>
<dbReference type="SUPFAM" id="SSF53756">
    <property type="entry name" value="UDP-Glycosyltransferase/glycogen phosphorylase"/>
    <property type="match status" value="1"/>
</dbReference>
<keyword evidence="2" id="KW-0326">Glycosidase</keyword>
<reference evidence="2" key="1">
    <citation type="submission" date="2024-08" db="EMBL/GenBank/DDBJ databases">
        <authorList>
            <person name="Chaddad Z."/>
            <person name="Lamrabet M."/>
            <person name="Bouhnik O."/>
            <person name="Alami S."/>
            <person name="Wipf D."/>
            <person name="Courty P.E."/>
            <person name="Missbah El Idrissi M."/>
        </authorList>
    </citation>
    <scope>NUCLEOTIDE SEQUENCE</scope>
    <source>
        <strain evidence="2">LLZ17</strain>
    </source>
</reference>
<dbReference type="NCBIfam" id="TIGR03568">
    <property type="entry name" value="NeuC_NnaA"/>
    <property type="match status" value="1"/>
</dbReference>
<dbReference type="EMBL" id="CP165734">
    <property type="protein sequence ID" value="XDV58051.1"/>
    <property type="molecule type" value="Genomic_DNA"/>
</dbReference>
<dbReference type="InterPro" id="IPR020004">
    <property type="entry name" value="UDP-GlcNAc_Epase"/>
</dbReference>
<dbReference type="AlphaFoldDB" id="A0AB39XKR6"/>
<dbReference type="InterPro" id="IPR003331">
    <property type="entry name" value="UDP_GlcNAc_Epimerase_2_dom"/>
</dbReference>
<dbReference type="InterPro" id="IPR029767">
    <property type="entry name" value="WecB-like"/>
</dbReference>